<dbReference type="InterPro" id="IPR038740">
    <property type="entry name" value="BioF2-like_GNAT_dom"/>
</dbReference>
<dbReference type="AlphaFoldDB" id="A0A2H0BHA3"/>
<dbReference type="EMBL" id="PCSU01000056">
    <property type="protein sequence ID" value="PIP56390.1"/>
    <property type="molecule type" value="Genomic_DNA"/>
</dbReference>
<gene>
    <name evidence="2" type="ORF">COX05_03225</name>
</gene>
<evidence type="ECO:0000313" key="2">
    <source>
        <dbReference type="EMBL" id="PIP56390.1"/>
    </source>
</evidence>
<dbReference type="InterPro" id="IPR016181">
    <property type="entry name" value="Acyl_CoA_acyltransferase"/>
</dbReference>
<comment type="caution">
    <text evidence="2">The sequence shown here is derived from an EMBL/GenBank/DDBJ whole genome shotgun (WGS) entry which is preliminary data.</text>
</comment>
<evidence type="ECO:0000259" key="1">
    <source>
        <dbReference type="PROSITE" id="PS51186"/>
    </source>
</evidence>
<dbReference type="Proteomes" id="UP000228495">
    <property type="component" value="Unassembled WGS sequence"/>
</dbReference>
<dbReference type="PROSITE" id="PS51186">
    <property type="entry name" value="GNAT"/>
    <property type="match status" value="1"/>
</dbReference>
<proteinExistence type="predicted"/>
<name>A0A2H0BHA3_UNCKA</name>
<dbReference type="GO" id="GO:0016747">
    <property type="term" value="F:acyltransferase activity, transferring groups other than amino-acyl groups"/>
    <property type="evidence" value="ECO:0007669"/>
    <property type="project" value="InterPro"/>
</dbReference>
<evidence type="ECO:0000313" key="3">
    <source>
        <dbReference type="Proteomes" id="UP000228495"/>
    </source>
</evidence>
<reference evidence="2 3" key="1">
    <citation type="submission" date="2017-09" db="EMBL/GenBank/DDBJ databases">
        <title>Depth-based differentiation of microbial function through sediment-hosted aquifers and enrichment of novel symbionts in the deep terrestrial subsurface.</title>
        <authorList>
            <person name="Probst A.J."/>
            <person name="Ladd B."/>
            <person name="Jarett J.K."/>
            <person name="Geller-Mcgrath D.E."/>
            <person name="Sieber C.M."/>
            <person name="Emerson J.B."/>
            <person name="Anantharaman K."/>
            <person name="Thomas B.C."/>
            <person name="Malmstrom R."/>
            <person name="Stieglmeier M."/>
            <person name="Klingl A."/>
            <person name="Woyke T."/>
            <person name="Ryan C.M."/>
            <person name="Banfield J.F."/>
        </authorList>
    </citation>
    <scope>NUCLEOTIDE SEQUENCE [LARGE SCALE GENOMIC DNA]</scope>
    <source>
        <strain evidence="2">CG22_combo_CG10-13_8_21_14_all_39_12</strain>
    </source>
</reference>
<dbReference type="SUPFAM" id="SSF55729">
    <property type="entry name" value="Acyl-CoA N-acyltransferases (Nat)"/>
    <property type="match status" value="1"/>
</dbReference>
<sequence length="260" mass="30033">MKLLFSEHLASYNDYAFPYQVWALEDNNEDKASLLNMGFLPSRMKIGLWYLARSTRIDLNQFEPSSENRRVIKKTSPYHFTIQSSDSVRINNTDLLWMRQFVIDVMGDAKVSDHAIKRMFSHHMSDVIFTWKRQDDDRIAGMIPVMVSGGSMFYWMAFINTAVSASGLGSRMMLEAINWAKNDGLSYAYLGTAYSQASLYKTNFSGFEFFDGSKWNTNIDALKYLLNKESLQELLKDKEWLDINGYKGIVDVLNIKRDSH</sequence>
<feature type="domain" description="N-acetyltransferase" evidence="1">
    <location>
        <begin position="86"/>
        <end position="229"/>
    </location>
</feature>
<dbReference type="CDD" id="cd04301">
    <property type="entry name" value="NAT_SF"/>
    <property type="match status" value="1"/>
</dbReference>
<protein>
    <recommendedName>
        <fullName evidence="1">N-acetyltransferase domain-containing protein</fullName>
    </recommendedName>
</protein>
<dbReference type="Gene3D" id="3.40.630.30">
    <property type="match status" value="1"/>
</dbReference>
<dbReference type="InterPro" id="IPR000182">
    <property type="entry name" value="GNAT_dom"/>
</dbReference>
<accession>A0A2H0BHA3</accession>
<organism evidence="2 3">
    <name type="scientific">candidate division WWE3 bacterium CG22_combo_CG10-13_8_21_14_all_39_12</name>
    <dbReference type="NCBI Taxonomy" id="1975094"/>
    <lineage>
        <taxon>Bacteria</taxon>
        <taxon>Katanobacteria</taxon>
    </lineage>
</organism>
<dbReference type="Pfam" id="PF13480">
    <property type="entry name" value="Acetyltransf_6"/>
    <property type="match status" value="1"/>
</dbReference>